<gene>
    <name evidence="2" type="ORF">QTP70_030282</name>
</gene>
<accession>A0AAE0PZP2</accession>
<feature type="region of interest" description="Disordered" evidence="1">
    <location>
        <begin position="1"/>
        <end position="20"/>
    </location>
</feature>
<evidence type="ECO:0000313" key="2">
    <source>
        <dbReference type="EMBL" id="KAK3511086.1"/>
    </source>
</evidence>
<dbReference type="SUPFAM" id="SSF56219">
    <property type="entry name" value="DNase I-like"/>
    <property type="match status" value="1"/>
</dbReference>
<evidence type="ECO:0008006" key="4">
    <source>
        <dbReference type="Google" id="ProtNLM"/>
    </source>
</evidence>
<feature type="non-terminal residue" evidence="2">
    <location>
        <position position="1"/>
    </location>
</feature>
<sequence length="371" mass="42405">HPAERAQCRPHERKKRWGKRSSVRARLKLNPHRTSLPSIFLANVRSLVNKMDELRLWTTTQKRIKECNVMIFTEAWLNNNIPSSAIELEGHSVSRADRSAVDSVSIRVEDQKDLARTTRCFGFFLGHQIQIPVIRPPKYKTYKITDKDSVTLPFVLNDVMGLEDRQEDGIHPNDIINVLHGHVKENYKITKHKYVARKIHNLRLHLKPPEWEHKARDTLDRKTNPLQGTITIFQKSENCPAKGAVDEPMPTKPELMPSSWAPKPWLIHGEFTREGVFGCEQKEDDRLKHCWCQVLQADVSVTSPINLFIIVIYRPPGPLGDFLEEMDTLLSVFPSDSTPLIVLGDFNLPSDKLNSSGLLALLNSFSLSFNS</sequence>
<name>A0AAE0PZP2_9TELE</name>
<evidence type="ECO:0000256" key="1">
    <source>
        <dbReference type="SAM" id="MobiDB-lite"/>
    </source>
</evidence>
<dbReference type="EMBL" id="JAUCMX010000025">
    <property type="protein sequence ID" value="KAK3511086.1"/>
    <property type="molecule type" value="Genomic_DNA"/>
</dbReference>
<comment type="caution">
    <text evidence="2">The sequence shown here is derived from an EMBL/GenBank/DDBJ whole genome shotgun (WGS) entry which is preliminary data.</text>
</comment>
<proteinExistence type="predicted"/>
<dbReference type="Gene3D" id="3.60.10.10">
    <property type="entry name" value="Endonuclease/exonuclease/phosphatase"/>
    <property type="match status" value="1"/>
</dbReference>
<feature type="compositionally biased region" description="Basic residues" evidence="1">
    <location>
        <begin position="11"/>
        <end position="20"/>
    </location>
</feature>
<feature type="compositionally biased region" description="Basic and acidic residues" evidence="1">
    <location>
        <begin position="1"/>
        <end position="10"/>
    </location>
</feature>
<dbReference type="Proteomes" id="UP001274896">
    <property type="component" value="Unassembled WGS sequence"/>
</dbReference>
<organism evidence="2 3">
    <name type="scientific">Hemibagrus guttatus</name>
    <dbReference type="NCBI Taxonomy" id="175788"/>
    <lineage>
        <taxon>Eukaryota</taxon>
        <taxon>Metazoa</taxon>
        <taxon>Chordata</taxon>
        <taxon>Craniata</taxon>
        <taxon>Vertebrata</taxon>
        <taxon>Euteleostomi</taxon>
        <taxon>Actinopterygii</taxon>
        <taxon>Neopterygii</taxon>
        <taxon>Teleostei</taxon>
        <taxon>Ostariophysi</taxon>
        <taxon>Siluriformes</taxon>
        <taxon>Bagridae</taxon>
        <taxon>Hemibagrus</taxon>
    </lineage>
</organism>
<evidence type="ECO:0000313" key="3">
    <source>
        <dbReference type="Proteomes" id="UP001274896"/>
    </source>
</evidence>
<dbReference type="AlphaFoldDB" id="A0AAE0PZP2"/>
<protein>
    <recommendedName>
        <fullName evidence="4">Endonuclease/exonuclease/phosphatase domain-containing protein</fullName>
    </recommendedName>
</protein>
<dbReference type="InterPro" id="IPR036691">
    <property type="entry name" value="Endo/exonu/phosph_ase_sf"/>
</dbReference>
<keyword evidence="3" id="KW-1185">Reference proteome</keyword>
<reference evidence="2" key="1">
    <citation type="submission" date="2023-06" db="EMBL/GenBank/DDBJ databases">
        <title>Male Hemibagrus guttatus genome.</title>
        <authorList>
            <person name="Bian C."/>
        </authorList>
    </citation>
    <scope>NUCLEOTIDE SEQUENCE</scope>
    <source>
        <strain evidence="2">Male_cb2023</strain>
        <tissue evidence="2">Muscle</tissue>
    </source>
</reference>